<evidence type="ECO:0000256" key="7">
    <source>
        <dbReference type="ARBA" id="ARBA00022779"/>
    </source>
</evidence>
<reference evidence="12 13" key="1">
    <citation type="submission" date="2016-08" db="EMBL/GenBank/DDBJ databases">
        <title>Complete Genome Sequence Of The Indigo Reducing Clostridium isatidis DSM15098.</title>
        <authorList>
            <person name="Little G.T."/>
            <person name="Minton N.P."/>
        </authorList>
    </citation>
    <scope>NUCLEOTIDE SEQUENCE [LARGE SCALE GENOMIC DNA]</scope>
    <source>
        <strain evidence="12 13">DSM 15098</strain>
    </source>
</reference>
<evidence type="ECO:0000313" key="13">
    <source>
        <dbReference type="Proteomes" id="UP000264883"/>
    </source>
</evidence>
<keyword evidence="8" id="KW-0472">Membrane</keyword>
<keyword evidence="5" id="KW-1003">Cell membrane</keyword>
<dbReference type="GO" id="GO:0050918">
    <property type="term" value="P:positive chemotaxis"/>
    <property type="evidence" value="ECO:0007669"/>
    <property type="project" value="TreeGrafter"/>
</dbReference>
<evidence type="ECO:0000256" key="10">
    <source>
        <dbReference type="NCBIfam" id="TIGR01397"/>
    </source>
</evidence>
<keyword evidence="12" id="KW-0969">Cilium</keyword>
<sequence length="331" mass="37563">MAEVLSQSEIDALLSALSAGDVEPEQLKEKEEKHRVKKYDFRSPQKFSKEHIRTLEMVHDSFARIVSNYLSGQLRKHVKMEIQTVEQITYEEFIHSIPNPTVLTIFSMPPLQGNILLEMNPEFSYQILDILLGGEGKRKTKLKDFSEIDKNILSSITSEMINSMKLAWEDIIEVKPQFEVLETNPAASQTLAPNEAVALLSFSVELGKSTTYMNLCIPYLSVEKILDKLIVQYWFKNDNSEVDTDAREKIMAGIEPAKVNLHVELGETEITLNDFLKLVKGDVLVLNTQYNSPVRVFVEDEECFIAKPGIIGKNLGVEILDITDKDVIEIE</sequence>
<dbReference type="Pfam" id="PF01052">
    <property type="entry name" value="FliMN_C"/>
    <property type="match status" value="1"/>
</dbReference>
<evidence type="ECO:0000256" key="8">
    <source>
        <dbReference type="ARBA" id="ARBA00023136"/>
    </source>
</evidence>
<evidence type="ECO:0000259" key="11">
    <source>
        <dbReference type="Pfam" id="PF01052"/>
    </source>
</evidence>
<dbReference type="PANTHER" id="PTHR30034">
    <property type="entry name" value="FLAGELLAR MOTOR SWITCH PROTEIN FLIM"/>
    <property type="match status" value="1"/>
</dbReference>
<dbReference type="RefSeq" id="WP_119865270.1">
    <property type="nucleotide sequence ID" value="NZ_CP016786.1"/>
</dbReference>
<dbReference type="GO" id="GO:0009425">
    <property type="term" value="C:bacterial-type flagellum basal body"/>
    <property type="evidence" value="ECO:0007669"/>
    <property type="project" value="UniProtKB-SubCell"/>
</dbReference>
<evidence type="ECO:0000256" key="5">
    <source>
        <dbReference type="ARBA" id="ARBA00022475"/>
    </source>
</evidence>
<dbReference type="AlphaFoldDB" id="A0A343JC74"/>
<keyword evidence="7" id="KW-0283">Flagellar rotation</keyword>
<keyword evidence="6" id="KW-0145">Chemotaxis</keyword>
<evidence type="ECO:0000313" key="12">
    <source>
        <dbReference type="EMBL" id="ASW43132.1"/>
    </source>
</evidence>
<dbReference type="Pfam" id="PF02154">
    <property type="entry name" value="FliM"/>
    <property type="match status" value="1"/>
</dbReference>
<proteinExistence type="inferred from homology"/>
<name>A0A343JC74_9CLOT</name>
<dbReference type="InterPro" id="IPR001543">
    <property type="entry name" value="FliN-like_C"/>
</dbReference>
<protein>
    <recommendedName>
        <fullName evidence="4 10">Flagellar motor switch protein FliM</fullName>
    </recommendedName>
</protein>
<evidence type="ECO:0000256" key="4">
    <source>
        <dbReference type="ARBA" id="ARBA00021898"/>
    </source>
</evidence>
<dbReference type="PIRSF" id="PIRSF002888">
    <property type="entry name" value="FliM"/>
    <property type="match status" value="1"/>
</dbReference>
<organism evidence="12 13">
    <name type="scientific">Clostridium isatidis</name>
    <dbReference type="NCBI Taxonomy" id="182773"/>
    <lineage>
        <taxon>Bacteria</taxon>
        <taxon>Bacillati</taxon>
        <taxon>Bacillota</taxon>
        <taxon>Clostridia</taxon>
        <taxon>Eubacteriales</taxon>
        <taxon>Clostridiaceae</taxon>
        <taxon>Clostridium</taxon>
    </lineage>
</organism>
<keyword evidence="9" id="KW-0975">Bacterial flagellum</keyword>
<accession>A0A343JC74</accession>
<evidence type="ECO:0000256" key="9">
    <source>
        <dbReference type="ARBA" id="ARBA00023143"/>
    </source>
</evidence>
<dbReference type="KEGG" id="cia:BEN51_06450"/>
<dbReference type="Gene3D" id="2.30.330.10">
    <property type="entry name" value="SpoA-like"/>
    <property type="match status" value="1"/>
</dbReference>
<evidence type="ECO:0000256" key="1">
    <source>
        <dbReference type="ARBA" id="ARBA00004117"/>
    </source>
</evidence>
<dbReference type="EMBL" id="CP016786">
    <property type="protein sequence ID" value="ASW43132.1"/>
    <property type="molecule type" value="Genomic_DNA"/>
</dbReference>
<dbReference type="PANTHER" id="PTHR30034:SF6">
    <property type="entry name" value="YOP PROTEINS TRANSLOCATION PROTEIN Q"/>
    <property type="match status" value="1"/>
</dbReference>
<dbReference type="CDD" id="cd17908">
    <property type="entry name" value="FliM"/>
    <property type="match status" value="1"/>
</dbReference>
<comment type="subcellular location">
    <subcellularLocation>
        <location evidence="1">Bacterial flagellum basal body</location>
    </subcellularLocation>
    <subcellularLocation>
        <location evidence="2">Cell membrane</location>
        <topology evidence="2">Peripheral membrane protein</topology>
    </subcellularLocation>
</comment>
<keyword evidence="12" id="KW-0966">Cell projection</keyword>
<dbReference type="GO" id="GO:0005886">
    <property type="term" value="C:plasma membrane"/>
    <property type="evidence" value="ECO:0007669"/>
    <property type="project" value="UniProtKB-SubCell"/>
</dbReference>
<dbReference type="SUPFAM" id="SSF103039">
    <property type="entry name" value="CheC-like"/>
    <property type="match status" value="1"/>
</dbReference>
<keyword evidence="12" id="KW-0282">Flagellum</keyword>
<dbReference type="InterPro" id="IPR001689">
    <property type="entry name" value="Flag_FliM"/>
</dbReference>
<dbReference type="Proteomes" id="UP000264883">
    <property type="component" value="Chromosome"/>
</dbReference>
<gene>
    <name evidence="12" type="ORF">BEN51_06450</name>
</gene>
<evidence type="ECO:0000256" key="6">
    <source>
        <dbReference type="ARBA" id="ARBA00022500"/>
    </source>
</evidence>
<dbReference type="InterPro" id="IPR028976">
    <property type="entry name" value="CheC-like_sf"/>
</dbReference>
<comment type="similarity">
    <text evidence="3">Belongs to the FliM family.</text>
</comment>
<dbReference type="GO" id="GO:0003774">
    <property type="term" value="F:cytoskeletal motor activity"/>
    <property type="evidence" value="ECO:0007669"/>
    <property type="project" value="InterPro"/>
</dbReference>
<evidence type="ECO:0000256" key="3">
    <source>
        <dbReference type="ARBA" id="ARBA00011049"/>
    </source>
</evidence>
<feature type="domain" description="Flagellar motor switch protein FliN-like C-terminal" evidence="11">
    <location>
        <begin position="255"/>
        <end position="323"/>
    </location>
</feature>
<dbReference type="OrthoDB" id="9806941at2"/>
<evidence type="ECO:0000256" key="2">
    <source>
        <dbReference type="ARBA" id="ARBA00004202"/>
    </source>
</evidence>
<dbReference type="NCBIfam" id="TIGR01397">
    <property type="entry name" value="fliM_switch"/>
    <property type="match status" value="1"/>
</dbReference>
<dbReference type="SUPFAM" id="SSF101801">
    <property type="entry name" value="Surface presentation of antigens (SPOA)"/>
    <property type="match status" value="1"/>
</dbReference>
<dbReference type="InterPro" id="IPR036429">
    <property type="entry name" value="SpoA-like_sf"/>
</dbReference>
<dbReference type="PRINTS" id="PR00955">
    <property type="entry name" value="FLGMOTORFLIM"/>
</dbReference>
<dbReference type="Gene3D" id="3.40.1550.10">
    <property type="entry name" value="CheC-like"/>
    <property type="match status" value="1"/>
</dbReference>
<dbReference type="GO" id="GO:0071978">
    <property type="term" value="P:bacterial-type flagellum-dependent swarming motility"/>
    <property type="evidence" value="ECO:0007669"/>
    <property type="project" value="TreeGrafter"/>
</dbReference>
<keyword evidence="13" id="KW-1185">Reference proteome</keyword>